<sequence>MIGCDVSRLTNSTVLPPAATTPPMAVPMLPFPMMLTVVMMSSPRLATRLLVATTNTIEEFSCRVNQVWENDVMTEDTRWLDTEESAAWVRLVALTELLPGVLDQQLLHDVQLTHFEYAALMSLASAPERTMRMTALAARTNATLPRLSHVARRLEERGLIRRFPCPEDRRATNATVTDAGLELIDEAAPGHVETVRQYVLDALSPEQLRQLYEIAGAVLSRLDPDQRLTATACQFSEGPALARAG</sequence>
<dbReference type="Proteomes" id="UP001501196">
    <property type="component" value="Unassembled WGS sequence"/>
</dbReference>
<feature type="domain" description="HTH marR-type" evidence="1">
    <location>
        <begin position="84"/>
        <end position="220"/>
    </location>
</feature>
<dbReference type="PROSITE" id="PS50995">
    <property type="entry name" value="HTH_MARR_2"/>
    <property type="match status" value="1"/>
</dbReference>
<dbReference type="SMART" id="SM00347">
    <property type="entry name" value="HTH_MARR"/>
    <property type="match status" value="1"/>
</dbReference>
<name>A0ABP5G6K5_9MICO</name>
<reference evidence="3" key="1">
    <citation type="journal article" date="2019" name="Int. J. Syst. Evol. Microbiol.">
        <title>The Global Catalogue of Microorganisms (GCM) 10K type strain sequencing project: providing services to taxonomists for standard genome sequencing and annotation.</title>
        <authorList>
            <consortium name="The Broad Institute Genomics Platform"/>
            <consortium name="The Broad Institute Genome Sequencing Center for Infectious Disease"/>
            <person name="Wu L."/>
            <person name="Ma J."/>
        </authorList>
    </citation>
    <scope>NUCLEOTIDE SEQUENCE [LARGE SCALE GENOMIC DNA]</scope>
    <source>
        <strain evidence="3">JCM 15672</strain>
    </source>
</reference>
<dbReference type="InterPro" id="IPR000835">
    <property type="entry name" value="HTH_MarR-typ"/>
</dbReference>
<dbReference type="InterPro" id="IPR036388">
    <property type="entry name" value="WH-like_DNA-bd_sf"/>
</dbReference>
<proteinExistence type="predicted"/>
<organism evidence="2 3">
    <name type="scientific">Agromyces tropicus</name>
    <dbReference type="NCBI Taxonomy" id="555371"/>
    <lineage>
        <taxon>Bacteria</taxon>
        <taxon>Bacillati</taxon>
        <taxon>Actinomycetota</taxon>
        <taxon>Actinomycetes</taxon>
        <taxon>Micrococcales</taxon>
        <taxon>Microbacteriaceae</taxon>
        <taxon>Agromyces</taxon>
    </lineage>
</organism>
<comment type="caution">
    <text evidence="2">The sequence shown here is derived from an EMBL/GenBank/DDBJ whole genome shotgun (WGS) entry which is preliminary data.</text>
</comment>
<dbReference type="InterPro" id="IPR039422">
    <property type="entry name" value="MarR/SlyA-like"/>
</dbReference>
<dbReference type="PRINTS" id="PR00598">
    <property type="entry name" value="HTHMARR"/>
</dbReference>
<evidence type="ECO:0000313" key="2">
    <source>
        <dbReference type="EMBL" id="GAA2041156.1"/>
    </source>
</evidence>
<evidence type="ECO:0000313" key="3">
    <source>
        <dbReference type="Proteomes" id="UP001501196"/>
    </source>
</evidence>
<evidence type="ECO:0000259" key="1">
    <source>
        <dbReference type="PROSITE" id="PS50995"/>
    </source>
</evidence>
<dbReference type="SUPFAM" id="SSF46785">
    <property type="entry name" value="Winged helix' DNA-binding domain"/>
    <property type="match status" value="1"/>
</dbReference>
<dbReference type="EMBL" id="BAAAPW010000005">
    <property type="protein sequence ID" value="GAA2041156.1"/>
    <property type="molecule type" value="Genomic_DNA"/>
</dbReference>
<protein>
    <recommendedName>
        <fullName evidence="1">HTH marR-type domain-containing protein</fullName>
    </recommendedName>
</protein>
<keyword evidence="3" id="KW-1185">Reference proteome</keyword>
<gene>
    <name evidence="2" type="ORF">GCM10009819_28560</name>
</gene>
<dbReference type="PANTHER" id="PTHR33164">
    <property type="entry name" value="TRANSCRIPTIONAL REGULATOR, MARR FAMILY"/>
    <property type="match status" value="1"/>
</dbReference>
<dbReference type="Pfam" id="PF01047">
    <property type="entry name" value="MarR"/>
    <property type="match status" value="1"/>
</dbReference>
<accession>A0ABP5G6K5</accession>
<dbReference type="PANTHER" id="PTHR33164:SF99">
    <property type="entry name" value="MARR FAMILY REGULATORY PROTEIN"/>
    <property type="match status" value="1"/>
</dbReference>
<dbReference type="Gene3D" id="1.10.10.10">
    <property type="entry name" value="Winged helix-like DNA-binding domain superfamily/Winged helix DNA-binding domain"/>
    <property type="match status" value="1"/>
</dbReference>
<dbReference type="InterPro" id="IPR036390">
    <property type="entry name" value="WH_DNA-bd_sf"/>
</dbReference>